<evidence type="ECO:0000256" key="1">
    <source>
        <dbReference type="SAM" id="Phobius"/>
    </source>
</evidence>
<dbReference type="Proteomes" id="UP000054558">
    <property type="component" value="Unassembled WGS sequence"/>
</dbReference>
<name>A0A0U9HL96_KLENI</name>
<feature type="transmembrane region" description="Helical" evidence="1">
    <location>
        <begin position="145"/>
        <end position="168"/>
    </location>
</feature>
<keyword evidence="3" id="KW-1185">Reference proteome</keyword>
<reference evidence="2 3" key="1">
    <citation type="journal article" date="2014" name="Nat. Commun.">
        <title>Klebsormidium flaccidum genome reveals primary factors for plant terrestrial adaptation.</title>
        <authorList>
            <person name="Hori K."/>
            <person name="Maruyama F."/>
            <person name="Fujisawa T."/>
            <person name="Togashi T."/>
            <person name="Yamamoto N."/>
            <person name="Seo M."/>
            <person name="Sato S."/>
            <person name="Yamada T."/>
            <person name="Mori H."/>
            <person name="Tajima N."/>
            <person name="Moriyama T."/>
            <person name="Ikeuchi M."/>
            <person name="Watanabe M."/>
            <person name="Wada H."/>
            <person name="Kobayashi K."/>
            <person name="Saito M."/>
            <person name="Masuda T."/>
            <person name="Sasaki-Sekimoto Y."/>
            <person name="Mashiguchi K."/>
            <person name="Awai K."/>
            <person name="Shimojima M."/>
            <person name="Masuda S."/>
            <person name="Iwai M."/>
            <person name="Nobusawa T."/>
            <person name="Narise T."/>
            <person name="Kondo S."/>
            <person name="Saito H."/>
            <person name="Sato R."/>
            <person name="Murakawa M."/>
            <person name="Ihara Y."/>
            <person name="Oshima-Yamada Y."/>
            <person name="Ohtaka K."/>
            <person name="Satoh M."/>
            <person name="Sonobe K."/>
            <person name="Ishii M."/>
            <person name="Ohtani R."/>
            <person name="Kanamori-Sato M."/>
            <person name="Honoki R."/>
            <person name="Miyazaki D."/>
            <person name="Mochizuki H."/>
            <person name="Umetsu J."/>
            <person name="Higashi K."/>
            <person name="Shibata D."/>
            <person name="Kamiya Y."/>
            <person name="Sato N."/>
            <person name="Nakamura Y."/>
            <person name="Tabata S."/>
            <person name="Ida S."/>
            <person name="Kurokawa K."/>
            <person name="Ohta H."/>
        </authorList>
    </citation>
    <scope>NUCLEOTIDE SEQUENCE [LARGE SCALE GENOMIC DNA]</scope>
    <source>
        <strain evidence="2 3">NIES-2285</strain>
    </source>
</reference>
<dbReference type="AlphaFoldDB" id="A0A0U9HL96"/>
<evidence type="ECO:0000313" key="3">
    <source>
        <dbReference type="Proteomes" id="UP000054558"/>
    </source>
</evidence>
<organism evidence="2 3">
    <name type="scientific">Klebsormidium nitens</name>
    <name type="common">Green alga</name>
    <name type="synonym">Ulothrix nitens</name>
    <dbReference type="NCBI Taxonomy" id="105231"/>
    <lineage>
        <taxon>Eukaryota</taxon>
        <taxon>Viridiplantae</taxon>
        <taxon>Streptophyta</taxon>
        <taxon>Klebsormidiophyceae</taxon>
        <taxon>Klebsormidiales</taxon>
        <taxon>Klebsormidiaceae</taxon>
        <taxon>Klebsormidium</taxon>
    </lineage>
</organism>
<proteinExistence type="predicted"/>
<gene>
    <name evidence="2" type="ORF">KFL_000980190</name>
</gene>
<protein>
    <submittedName>
        <fullName evidence="2">Uncharacterized protein</fullName>
    </submittedName>
</protein>
<keyword evidence="1" id="KW-0472">Membrane</keyword>
<sequence length="279" mass="27016">MCTSSIGGASPCSGLISGSNLLTRQFLLADARPASVTVNRLGRAEVAATRAATNLAGPAVWLAPAIGAAGAAMPGAIAAGLAATLPAALAAALPPAITAAAPGVMGPVVIAAVAAAMPPAVGAAIPPAVAAAMPPAVAAAVGPAVAAAVGPAVAAAVGPAVAAAVLNLENLIRSRANRAAFNGPPNSPLDPLHRFNGAPSLPPPGQFPATIDTFAQWAATGPARANNNASIDSNLNFYAIVDPLTGITFPGMSALAAGAVGDNELARKHDLLRRHIIGL</sequence>
<keyword evidence="1" id="KW-1133">Transmembrane helix</keyword>
<dbReference type="EMBL" id="DF237047">
    <property type="protein sequence ID" value="GAQ82032.1"/>
    <property type="molecule type" value="Genomic_DNA"/>
</dbReference>
<keyword evidence="1" id="KW-0812">Transmembrane</keyword>
<evidence type="ECO:0000313" key="2">
    <source>
        <dbReference type="EMBL" id="GAQ82032.1"/>
    </source>
</evidence>
<accession>A0A0U9HL96</accession>
<feature type="transmembrane region" description="Helical" evidence="1">
    <location>
        <begin position="65"/>
        <end position="92"/>
    </location>
</feature>